<gene>
    <name evidence="10" type="primary">glmS</name>
    <name evidence="13" type="ORF">EDC65_1453</name>
</gene>
<dbReference type="GO" id="GO:0006487">
    <property type="term" value="P:protein N-linked glycosylation"/>
    <property type="evidence" value="ECO:0007669"/>
    <property type="project" value="TreeGrafter"/>
</dbReference>
<feature type="active site" description="Nucleophile; for GATase activity" evidence="10">
    <location>
        <position position="2"/>
    </location>
</feature>
<keyword evidence="14" id="KW-1185">Reference proteome</keyword>
<dbReference type="FunFam" id="3.40.50.10490:FF:000001">
    <property type="entry name" value="Glutamine--fructose-6-phosphate aminotransferase [isomerizing]"/>
    <property type="match status" value="1"/>
</dbReference>
<dbReference type="GO" id="GO:0006047">
    <property type="term" value="P:UDP-N-acetylglucosamine metabolic process"/>
    <property type="evidence" value="ECO:0007669"/>
    <property type="project" value="TreeGrafter"/>
</dbReference>
<dbReference type="GO" id="GO:0046349">
    <property type="term" value="P:amino sugar biosynthetic process"/>
    <property type="evidence" value="ECO:0007669"/>
    <property type="project" value="UniProtKB-ARBA"/>
</dbReference>
<protein>
    <recommendedName>
        <fullName evidence="4 10">Glutamine--fructose-6-phosphate aminotransferase [isomerizing]</fullName>
        <ecNumber evidence="3 10">2.6.1.16</ecNumber>
    </recommendedName>
    <alternativeName>
        <fullName evidence="10">D-fructose-6-phosphate amidotransferase</fullName>
    </alternativeName>
    <alternativeName>
        <fullName evidence="10">GFAT</fullName>
    </alternativeName>
    <alternativeName>
        <fullName evidence="10">Glucosamine-6-phosphate synthase</fullName>
    </alternativeName>
    <alternativeName>
        <fullName evidence="10">Hexosephosphate aminotransferase</fullName>
    </alternativeName>
    <alternativeName>
        <fullName evidence="10">L-glutamine--D-fructose-6-phosphate amidotransferase</fullName>
    </alternativeName>
</protein>
<dbReference type="Gene3D" id="3.40.50.10490">
    <property type="entry name" value="Glucose-6-phosphate isomerase like protein, domain 1"/>
    <property type="match status" value="2"/>
</dbReference>
<dbReference type="NCBIfam" id="NF001484">
    <property type="entry name" value="PRK00331.1"/>
    <property type="match status" value="1"/>
</dbReference>
<evidence type="ECO:0000256" key="6">
    <source>
        <dbReference type="ARBA" id="ARBA00022576"/>
    </source>
</evidence>
<comment type="subunit">
    <text evidence="10">Homodimer.</text>
</comment>
<dbReference type="GO" id="GO:0006002">
    <property type="term" value="P:fructose 6-phosphate metabolic process"/>
    <property type="evidence" value="ECO:0007669"/>
    <property type="project" value="TreeGrafter"/>
</dbReference>
<dbReference type="FunFam" id="3.40.50.10490:FF:000002">
    <property type="entry name" value="Glutamine--fructose-6-phosphate aminotransferase [isomerizing]"/>
    <property type="match status" value="1"/>
</dbReference>
<dbReference type="EMBL" id="RJKX01000013">
    <property type="protein sequence ID" value="ROP99669.1"/>
    <property type="molecule type" value="Genomic_DNA"/>
</dbReference>
<dbReference type="GO" id="GO:0005975">
    <property type="term" value="P:carbohydrate metabolic process"/>
    <property type="evidence" value="ECO:0007669"/>
    <property type="project" value="UniProtKB-UniRule"/>
</dbReference>
<evidence type="ECO:0000313" key="13">
    <source>
        <dbReference type="EMBL" id="ROP99669.1"/>
    </source>
</evidence>
<dbReference type="GO" id="GO:0004360">
    <property type="term" value="F:glutamine-fructose-6-phosphate transaminase (isomerizing) activity"/>
    <property type="evidence" value="ECO:0007669"/>
    <property type="project" value="UniProtKB-UniRule"/>
</dbReference>
<dbReference type="CDD" id="cd05009">
    <property type="entry name" value="SIS_GlmS_GlmD_2"/>
    <property type="match status" value="1"/>
</dbReference>
<evidence type="ECO:0000256" key="4">
    <source>
        <dbReference type="ARBA" id="ARBA00016090"/>
    </source>
</evidence>
<dbReference type="NCBIfam" id="TIGR01135">
    <property type="entry name" value="glmS"/>
    <property type="match status" value="1"/>
</dbReference>
<evidence type="ECO:0000256" key="3">
    <source>
        <dbReference type="ARBA" id="ARBA00012916"/>
    </source>
</evidence>
<proteinExistence type="inferred from homology"/>
<dbReference type="Gene3D" id="3.60.20.10">
    <property type="entry name" value="Glutamine Phosphoribosylpyrophosphate, subunit 1, domain 1"/>
    <property type="match status" value="1"/>
</dbReference>
<feature type="initiator methionine" description="Removed" evidence="10">
    <location>
        <position position="1"/>
    </location>
</feature>
<dbReference type="InterPro" id="IPR017932">
    <property type="entry name" value="GATase_2_dom"/>
</dbReference>
<sequence length="607" mass="64553">MCGIIGIVGVHPAAPLLLEGLKRLEYRGYDSAGMATLVDGRIDRRRAEGKIVNLEGVVADQPLAGTIGIGHTRWATHGVPNEANAHPHATDRVALVHNGIIENFAELRDELRRLGHAFESETDTEAVAHLVSHHLAAGLSPEQAVARTLKRLHGAFAFAMVFAGHDDLMIGARRGSALAVGYGDGEMYLGSDALALAPLTRRISYLEEGDWVVIRRGGASVFDAEDRPVERAVRETAVSGAFVGKGNHPHFMHKEIFEQPGVIGDTLQSFINPATRSVHLPGLPFDLAAIPKVTIVACGTSFFAGMVAKYWLERIARLPVEIDIASEFRYRAADMPEGGLALFISQSGETIDTLAALRYARSQRQHIAAIVNVPESTMAREADVVLATVAGPEIGVASTKAFTTQLVVLACLTLALARARGKLDAAGEAELALALADLPSASAAVLAEEPALRALASHIMGARDVLYLGRGTAYPIAMEGALKLKELSYIHAEGYASGEMKHGPIALIDDAVPIVVVAPPDELFEKTASNLQEALARGGRVIMLSDAAGVARFQGQIEGAAAMPKIHPFVAPILYAIPVQLLAYHVAVLKGTDVDQPRNLAKSVVVE</sequence>
<evidence type="ECO:0000256" key="7">
    <source>
        <dbReference type="ARBA" id="ARBA00022679"/>
    </source>
</evidence>
<comment type="catalytic activity">
    <reaction evidence="1 10">
        <text>D-fructose 6-phosphate + L-glutamine = D-glucosamine 6-phosphate + L-glutamate</text>
        <dbReference type="Rhea" id="RHEA:13237"/>
        <dbReference type="ChEBI" id="CHEBI:29985"/>
        <dbReference type="ChEBI" id="CHEBI:58359"/>
        <dbReference type="ChEBI" id="CHEBI:58725"/>
        <dbReference type="ChEBI" id="CHEBI:61527"/>
        <dbReference type="EC" id="2.6.1.16"/>
    </reaction>
</comment>
<evidence type="ECO:0000259" key="11">
    <source>
        <dbReference type="PROSITE" id="PS51278"/>
    </source>
</evidence>
<dbReference type="Proteomes" id="UP000278222">
    <property type="component" value="Unassembled WGS sequence"/>
</dbReference>
<dbReference type="PROSITE" id="PS51278">
    <property type="entry name" value="GATASE_TYPE_2"/>
    <property type="match status" value="1"/>
</dbReference>
<dbReference type="OrthoDB" id="9761808at2"/>
<evidence type="ECO:0000256" key="2">
    <source>
        <dbReference type="ARBA" id="ARBA00004496"/>
    </source>
</evidence>
<keyword evidence="6 10" id="KW-0032">Aminotransferase</keyword>
<evidence type="ECO:0000313" key="14">
    <source>
        <dbReference type="Proteomes" id="UP000278222"/>
    </source>
</evidence>
<dbReference type="PANTHER" id="PTHR10937:SF0">
    <property type="entry name" value="GLUTAMINE--FRUCTOSE-6-PHOSPHATE TRANSAMINASE (ISOMERIZING)"/>
    <property type="match status" value="1"/>
</dbReference>
<evidence type="ECO:0000256" key="10">
    <source>
        <dbReference type="HAMAP-Rule" id="MF_00164"/>
    </source>
</evidence>
<dbReference type="InterPro" id="IPR046348">
    <property type="entry name" value="SIS_dom_sf"/>
</dbReference>
<dbReference type="PROSITE" id="PS51464">
    <property type="entry name" value="SIS"/>
    <property type="match status" value="2"/>
</dbReference>
<dbReference type="FunFam" id="3.60.20.10:FF:000006">
    <property type="entry name" value="Glutamine--fructose-6-phosphate aminotransferase [isomerizing]"/>
    <property type="match status" value="1"/>
</dbReference>
<dbReference type="AlphaFoldDB" id="A0A3N1MA41"/>
<feature type="domain" description="SIS" evidence="12">
    <location>
        <begin position="455"/>
        <end position="597"/>
    </location>
</feature>
<dbReference type="InterPro" id="IPR029055">
    <property type="entry name" value="Ntn_hydrolases_N"/>
</dbReference>
<dbReference type="InterPro" id="IPR035490">
    <property type="entry name" value="GlmS/FrlB_SIS"/>
</dbReference>
<dbReference type="EC" id="2.6.1.16" evidence="3 10"/>
<evidence type="ECO:0000256" key="8">
    <source>
        <dbReference type="ARBA" id="ARBA00022737"/>
    </source>
</evidence>
<dbReference type="RefSeq" id="WP_123689035.1">
    <property type="nucleotide sequence ID" value="NZ_AP019700.1"/>
</dbReference>
<keyword evidence="7 10" id="KW-0808">Transferase</keyword>
<evidence type="ECO:0000256" key="5">
    <source>
        <dbReference type="ARBA" id="ARBA00022490"/>
    </source>
</evidence>
<dbReference type="InterPro" id="IPR047084">
    <property type="entry name" value="GFAT_N"/>
</dbReference>
<accession>A0A3N1MA41</accession>
<dbReference type="CDD" id="cd00714">
    <property type="entry name" value="GFAT"/>
    <property type="match status" value="1"/>
</dbReference>
<evidence type="ECO:0000256" key="1">
    <source>
        <dbReference type="ARBA" id="ARBA00001031"/>
    </source>
</evidence>
<evidence type="ECO:0000256" key="9">
    <source>
        <dbReference type="ARBA" id="ARBA00022962"/>
    </source>
</evidence>
<feature type="active site" description="For Fru-6P isomerization activity" evidence="10">
    <location>
        <position position="602"/>
    </location>
</feature>
<name>A0A3N1MA41_9PROT</name>
<keyword evidence="8" id="KW-0677">Repeat</keyword>
<feature type="domain" description="Glutamine amidotransferase type-2" evidence="11">
    <location>
        <begin position="2"/>
        <end position="217"/>
    </location>
</feature>
<dbReference type="Pfam" id="PF01380">
    <property type="entry name" value="SIS"/>
    <property type="match status" value="2"/>
</dbReference>
<dbReference type="SUPFAM" id="SSF56235">
    <property type="entry name" value="N-terminal nucleophile aminohydrolases (Ntn hydrolases)"/>
    <property type="match status" value="1"/>
</dbReference>
<keyword evidence="9" id="KW-0315">Glutamine amidotransferase</keyword>
<dbReference type="InterPro" id="IPR035466">
    <property type="entry name" value="GlmS/AgaS_SIS"/>
</dbReference>
<reference evidence="13 14" key="1">
    <citation type="submission" date="2018-11" db="EMBL/GenBank/DDBJ databases">
        <title>Genomic Encyclopedia of Type Strains, Phase IV (KMG-IV): sequencing the most valuable type-strain genomes for metagenomic binning, comparative biology and taxonomic classification.</title>
        <authorList>
            <person name="Goeker M."/>
        </authorList>
    </citation>
    <scope>NUCLEOTIDE SEQUENCE [LARGE SCALE GENOMIC DNA]</scope>
    <source>
        <strain evidence="13 14">DSM 5900</strain>
    </source>
</reference>
<feature type="domain" description="SIS" evidence="12">
    <location>
        <begin position="283"/>
        <end position="422"/>
    </location>
</feature>
<dbReference type="GO" id="GO:0005829">
    <property type="term" value="C:cytosol"/>
    <property type="evidence" value="ECO:0007669"/>
    <property type="project" value="TreeGrafter"/>
</dbReference>
<keyword evidence="5 10" id="KW-0963">Cytoplasm</keyword>
<dbReference type="GO" id="GO:0097367">
    <property type="term" value="F:carbohydrate derivative binding"/>
    <property type="evidence" value="ECO:0007669"/>
    <property type="project" value="InterPro"/>
</dbReference>
<comment type="function">
    <text evidence="10">Catalyzes the first step in hexosamine metabolism, converting fructose-6P into glucosamine-6P using glutamine as a nitrogen source.</text>
</comment>
<dbReference type="PANTHER" id="PTHR10937">
    <property type="entry name" value="GLUCOSAMINE--FRUCTOSE-6-PHOSPHATE AMINOTRANSFERASE, ISOMERIZING"/>
    <property type="match status" value="1"/>
</dbReference>
<dbReference type="CDD" id="cd05008">
    <property type="entry name" value="SIS_GlmS_GlmD_1"/>
    <property type="match status" value="1"/>
</dbReference>
<dbReference type="InterPro" id="IPR001347">
    <property type="entry name" value="SIS_dom"/>
</dbReference>
<comment type="caution">
    <text evidence="13">The sequence shown here is derived from an EMBL/GenBank/DDBJ whole genome shotgun (WGS) entry which is preliminary data.</text>
</comment>
<dbReference type="HAMAP" id="MF_00164">
    <property type="entry name" value="GlmS"/>
    <property type="match status" value="1"/>
</dbReference>
<dbReference type="Pfam" id="PF13522">
    <property type="entry name" value="GATase_6"/>
    <property type="match status" value="1"/>
</dbReference>
<dbReference type="SUPFAM" id="SSF53697">
    <property type="entry name" value="SIS domain"/>
    <property type="match status" value="1"/>
</dbReference>
<comment type="subcellular location">
    <subcellularLocation>
        <location evidence="2 10">Cytoplasm</location>
    </subcellularLocation>
</comment>
<evidence type="ECO:0000259" key="12">
    <source>
        <dbReference type="PROSITE" id="PS51464"/>
    </source>
</evidence>
<dbReference type="InterPro" id="IPR005855">
    <property type="entry name" value="GFAT"/>
</dbReference>
<organism evidence="13 14">
    <name type="scientific">Stella humosa</name>
    <dbReference type="NCBI Taxonomy" id="94"/>
    <lineage>
        <taxon>Bacteria</taxon>
        <taxon>Pseudomonadati</taxon>
        <taxon>Pseudomonadota</taxon>
        <taxon>Alphaproteobacteria</taxon>
        <taxon>Rhodospirillales</taxon>
        <taxon>Stellaceae</taxon>
        <taxon>Stella</taxon>
    </lineage>
</organism>